<evidence type="ECO:0000256" key="5">
    <source>
        <dbReference type="PIRNR" id="PIRNR036945"/>
    </source>
</evidence>
<dbReference type="PANTHER" id="PTHR11125:SF7">
    <property type="entry name" value="TRANSCRIPTION ELONGATION FACTOR SPT5"/>
    <property type="match status" value="1"/>
</dbReference>
<evidence type="ECO:0000313" key="8">
    <source>
        <dbReference type="EMBL" id="CAD8437312.1"/>
    </source>
</evidence>
<sequence length="983" mass="110793">MSDFEGDLDERPEDEVQSHGEEGEREDDGYDEKDDREEVEGEEREGEEDEDEEREGEGGEDDDDGKGRKRRKLDRARFFEDEAEESGEDVDDRDDDEEDGGEDEYDVNDGFVDEEGVGASEVGVHHRFREEEAEAVRKEAERYAEKGEFNRLREDREAEEKRLPSVEDPKLWLVPCKIGKENEILMKIMQRYASRLRGPVKGHLQILSCFTTPASKGFIYIEAWKEDAVRHALDNIGQYRIQLYKSQLVPINEMVHAVSIKETVHKLRVKQWVRLKSGIYKGDLAQIYKVEEETVVWVKVIPRIDFVAAQTGEKRSRPGARPQAALLDRAMREKHGLDDNSGEVERRQEDGKFITVWKNKRFNDSGFLLKRCRVTTLQIDAVNPSLEEIERFKSKDDEDDGEEATGFSLNSKTIRFQKSDRVRVLDGDLKGLTGKVVTVIDNQVTVFPDHEKLTEPLDFNSNELAKYFENGNHVKITRGKHQGESGHVVHVDEKDDIVSVFSDVSSMLIKVFSSDLVEWSEISAGKDTLGNYRLHDMVMLGPGNFVVIIKVETNSFKVMDVNGNVSSARLQELGKKRSSRFAAAYDQNSNQVGLKDTVTVLEGQHRGTKGEIKHIQKSYLFLYNRQVRLTGGIFVVRARQTLLVGQKLQVPGGGFDAFSRRNDHQRQPRKLMIQRRRKVTNDAMLRARVKISRGKYKGHIGSVSDIMESKYRVELESIPKVISISKDWVRRLEELQDMEVEDRYYRYQGMETPLIGSRTPSRDDGGRTPMLGGMTPSYADNVPLTPGTPGRFNAAAMATPHHDDVPGDGWTPTPAPEDANTPRTPLTAPLTTVTPHTPQTYNPNSPYTPADGLPNTPGEPNTPLTPALPNTPYTSSTPLEEEEKSYIQKDIAVMYDGMNAVIREVGDNNTIAIIMDNSGRRETVSESALEIIRPSAKGDKVKVLSTGEIGELFSTSNEAEAVVQIGTDMKVVNMNGLAKYVAP</sequence>
<evidence type="ECO:0000256" key="6">
    <source>
        <dbReference type="SAM" id="MobiDB-lite"/>
    </source>
</evidence>
<dbReference type="Gene3D" id="3.30.70.940">
    <property type="entry name" value="NusG, N-terminal domain"/>
    <property type="match status" value="1"/>
</dbReference>
<feature type="compositionally biased region" description="Low complexity" evidence="6">
    <location>
        <begin position="821"/>
        <end position="838"/>
    </location>
</feature>
<dbReference type="SMART" id="SM00739">
    <property type="entry name" value="KOW"/>
    <property type="match status" value="5"/>
</dbReference>
<dbReference type="InterPro" id="IPR039659">
    <property type="entry name" value="SPT5"/>
</dbReference>
<dbReference type="GO" id="GO:0006357">
    <property type="term" value="P:regulation of transcription by RNA polymerase II"/>
    <property type="evidence" value="ECO:0007669"/>
    <property type="project" value="InterPro"/>
</dbReference>
<dbReference type="Pfam" id="PF23037">
    <property type="entry name" value="KOWx_SPT5"/>
    <property type="match status" value="1"/>
</dbReference>
<dbReference type="Pfam" id="PF23284">
    <property type="entry name" value="KOW2_Spt5"/>
    <property type="match status" value="1"/>
</dbReference>
<feature type="compositionally biased region" description="Acidic residues" evidence="6">
    <location>
        <begin position="1"/>
        <end position="13"/>
    </location>
</feature>
<feature type="region of interest" description="Disordered" evidence="6">
    <location>
        <begin position="754"/>
        <end position="881"/>
    </location>
</feature>
<dbReference type="EMBL" id="HBEM01006293">
    <property type="protein sequence ID" value="CAD8437312.1"/>
    <property type="molecule type" value="Transcribed_RNA"/>
</dbReference>
<evidence type="ECO:0000256" key="1">
    <source>
        <dbReference type="ARBA" id="ARBA00004123"/>
    </source>
</evidence>
<proteinExistence type="inferred from homology"/>
<dbReference type="PIRSF" id="PIRSF036945">
    <property type="entry name" value="Spt5"/>
    <property type="match status" value="1"/>
</dbReference>
<dbReference type="InterPro" id="IPR041975">
    <property type="entry name" value="KOW_Spt5_2"/>
</dbReference>
<dbReference type="Pfam" id="PF00467">
    <property type="entry name" value="KOW"/>
    <property type="match status" value="1"/>
</dbReference>
<feature type="compositionally biased region" description="Acidic residues" evidence="6">
    <location>
        <begin position="23"/>
        <end position="64"/>
    </location>
</feature>
<organism evidence="8">
    <name type="scientific">Amorphochlora amoebiformis</name>
    <dbReference type="NCBI Taxonomy" id="1561963"/>
    <lineage>
        <taxon>Eukaryota</taxon>
        <taxon>Sar</taxon>
        <taxon>Rhizaria</taxon>
        <taxon>Cercozoa</taxon>
        <taxon>Chlorarachniophyceae</taxon>
        <taxon>Amorphochlora</taxon>
    </lineage>
</organism>
<feature type="domain" description="KOW" evidence="7">
    <location>
        <begin position="415"/>
        <end position="442"/>
    </location>
</feature>
<dbReference type="CDD" id="cd09888">
    <property type="entry name" value="NGN_Euk"/>
    <property type="match status" value="1"/>
</dbReference>
<dbReference type="Pfam" id="PF23290">
    <property type="entry name" value="KOW5_SPT5"/>
    <property type="match status" value="1"/>
</dbReference>
<dbReference type="Pfam" id="PF23291">
    <property type="entry name" value="KOW4_SPT5"/>
    <property type="match status" value="1"/>
</dbReference>
<feature type="domain" description="KOW" evidence="7">
    <location>
        <begin position="266"/>
        <end position="293"/>
    </location>
</feature>
<keyword evidence="3 5" id="KW-0804">Transcription</keyword>
<dbReference type="CDD" id="cd06084">
    <property type="entry name" value="KOW_Spt5_4"/>
    <property type="match status" value="1"/>
</dbReference>
<dbReference type="InterPro" id="IPR057936">
    <property type="entry name" value="KOWx_Spt5"/>
</dbReference>
<dbReference type="PANTHER" id="PTHR11125">
    <property type="entry name" value="SUPPRESSOR OF TY 5"/>
    <property type="match status" value="1"/>
</dbReference>
<feature type="compositionally biased region" description="Low complexity" evidence="6">
    <location>
        <begin position="861"/>
        <end position="874"/>
    </location>
</feature>
<keyword evidence="4 5" id="KW-0539">Nucleus</keyword>
<feature type="region of interest" description="Disordered" evidence="6">
    <location>
        <begin position="1"/>
        <end position="112"/>
    </location>
</feature>
<dbReference type="SUPFAM" id="SSF50104">
    <property type="entry name" value="Translation proteins SH3-like domain"/>
    <property type="match status" value="2"/>
</dbReference>
<name>A0A7S0CY46_9EUKA</name>
<dbReference type="InterPro" id="IPR041977">
    <property type="entry name" value="KOW_Spt5_4"/>
</dbReference>
<protein>
    <recommendedName>
        <fullName evidence="5">Transcription elongation factor SPT5</fullName>
    </recommendedName>
</protein>
<dbReference type="Pfam" id="PF03439">
    <property type="entry name" value="Spt5-NGN"/>
    <property type="match status" value="1"/>
</dbReference>
<dbReference type="Pfam" id="PF23042">
    <property type="entry name" value="KOW1_SPT5"/>
    <property type="match status" value="1"/>
</dbReference>
<evidence type="ECO:0000259" key="7">
    <source>
        <dbReference type="SMART" id="SM00739"/>
    </source>
</evidence>
<dbReference type="InterPro" id="IPR039385">
    <property type="entry name" value="NGN_Euk"/>
</dbReference>
<evidence type="ECO:0000256" key="3">
    <source>
        <dbReference type="ARBA" id="ARBA00023163"/>
    </source>
</evidence>
<dbReference type="InterPro" id="IPR008991">
    <property type="entry name" value="Translation_prot_SH3-like_sf"/>
</dbReference>
<dbReference type="AlphaFoldDB" id="A0A7S0CY46"/>
<feature type="compositionally biased region" description="Acidic residues" evidence="6">
    <location>
        <begin position="81"/>
        <end position="112"/>
    </location>
</feature>
<dbReference type="InterPro" id="IPR017071">
    <property type="entry name" value="TF_Spt5_eukaryote"/>
</dbReference>
<accession>A0A7S0CY46</accession>
<dbReference type="GO" id="GO:0032044">
    <property type="term" value="C:DSIF complex"/>
    <property type="evidence" value="ECO:0007669"/>
    <property type="project" value="TreeGrafter"/>
</dbReference>
<dbReference type="InterPro" id="IPR036735">
    <property type="entry name" value="NGN_dom_sf"/>
</dbReference>
<reference evidence="8" key="1">
    <citation type="submission" date="2021-01" db="EMBL/GenBank/DDBJ databases">
        <authorList>
            <person name="Corre E."/>
            <person name="Pelletier E."/>
            <person name="Niang G."/>
            <person name="Scheremetjew M."/>
            <person name="Finn R."/>
            <person name="Kale V."/>
            <person name="Holt S."/>
            <person name="Cochrane G."/>
            <person name="Meng A."/>
            <person name="Brown T."/>
            <person name="Cohen L."/>
        </authorList>
    </citation>
    <scope>NUCLEOTIDE SEQUENCE</scope>
    <source>
        <strain evidence="8">CCMP2058</strain>
    </source>
</reference>
<feature type="domain" description="KOW" evidence="7">
    <location>
        <begin position="467"/>
        <end position="494"/>
    </location>
</feature>
<feature type="domain" description="KOW" evidence="7">
    <location>
        <begin position="682"/>
        <end position="709"/>
    </location>
</feature>
<dbReference type="Gene3D" id="2.30.30.30">
    <property type="match status" value="3"/>
</dbReference>
<evidence type="ECO:0000256" key="2">
    <source>
        <dbReference type="ARBA" id="ARBA00006956"/>
    </source>
</evidence>
<dbReference type="InterPro" id="IPR014722">
    <property type="entry name" value="Rib_uL2_dom2"/>
</dbReference>
<comment type="subcellular location">
    <subcellularLocation>
        <location evidence="1 5">Nucleus</location>
    </subcellularLocation>
</comment>
<feature type="domain" description="KOW" evidence="7">
    <location>
        <begin position="591"/>
        <end position="618"/>
    </location>
</feature>
<gene>
    <name evidence="8" type="ORF">LAMO00422_LOCUS4408</name>
</gene>
<dbReference type="InterPro" id="IPR005100">
    <property type="entry name" value="NGN-domain"/>
</dbReference>
<dbReference type="InterPro" id="IPR041976">
    <property type="entry name" value="KOW_Spt5_3"/>
</dbReference>
<dbReference type="CDD" id="cd06083">
    <property type="entry name" value="KOW_Spt5_3"/>
    <property type="match status" value="1"/>
</dbReference>
<dbReference type="GO" id="GO:0003729">
    <property type="term" value="F:mRNA binding"/>
    <property type="evidence" value="ECO:0007669"/>
    <property type="project" value="TreeGrafter"/>
</dbReference>
<evidence type="ECO:0000256" key="4">
    <source>
        <dbReference type="ARBA" id="ARBA00023242"/>
    </source>
</evidence>
<dbReference type="InterPro" id="IPR005824">
    <property type="entry name" value="KOW"/>
</dbReference>
<dbReference type="GO" id="GO:0032784">
    <property type="term" value="P:regulation of DNA-templated transcription elongation"/>
    <property type="evidence" value="ECO:0007669"/>
    <property type="project" value="InterPro"/>
</dbReference>
<comment type="similarity">
    <text evidence="2 5">Belongs to the SPT5 family.</text>
</comment>
<dbReference type="GO" id="GO:0006368">
    <property type="term" value="P:transcription elongation by RNA polymerase II"/>
    <property type="evidence" value="ECO:0007669"/>
    <property type="project" value="TreeGrafter"/>
</dbReference>
<dbReference type="CDD" id="cd06082">
    <property type="entry name" value="KOW_Spt5_2"/>
    <property type="match status" value="1"/>
</dbReference>
<dbReference type="CDD" id="cd06081">
    <property type="entry name" value="KOW_Spt5_1"/>
    <property type="match status" value="1"/>
</dbReference>
<dbReference type="InterPro" id="IPR041973">
    <property type="entry name" value="KOW_Spt5_1"/>
</dbReference>
<dbReference type="InterPro" id="IPR041978">
    <property type="entry name" value="KOW_Spt5_5"/>
</dbReference>